<dbReference type="STRING" id="155417.A0A4Q4SUJ2"/>
<proteinExistence type="predicted"/>
<dbReference type="AlphaFoldDB" id="A0A4Q4SUJ2"/>
<evidence type="ECO:0000313" key="3">
    <source>
        <dbReference type="Proteomes" id="UP000293360"/>
    </source>
</evidence>
<evidence type="ECO:0000313" key="2">
    <source>
        <dbReference type="EMBL" id="RYO82361.1"/>
    </source>
</evidence>
<sequence>MNPRKRLSRVSTGDRITQVTAWHHFTDSYGYVSFGSILRICLGTAAGAAMEFLNPTTGGSACLSYRENPYEELMMREKTFMVEGRSRAEDGEGLVFAIEVPYKGPSAEPADLTLVYRGSAERTLGALGKRPQRQELLPGESLTLMERRAGGDERDDDAYAATLLPRPRPSGGGRAQGTGHGAKGVPDFRWMDGNAPGGNVDRKGLYEKITSFA</sequence>
<feature type="region of interest" description="Disordered" evidence="1">
    <location>
        <begin position="160"/>
        <end position="202"/>
    </location>
</feature>
<organism evidence="2 3">
    <name type="scientific">Monosporascus ibericus</name>
    <dbReference type="NCBI Taxonomy" id="155417"/>
    <lineage>
        <taxon>Eukaryota</taxon>
        <taxon>Fungi</taxon>
        <taxon>Dikarya</taxon>
        <taxon>Ascomycota</taxon>
        <taxon>Pezizomycotina</taxon>
        <taxon>Sordariomycetes</taxon>
        <taxon>Xylariomycetidae</taxon>
        <taxon>Xylariales</taxon>
        <taxon>Xylariales incertae sedis</taxon>
        <taxon>Monosporascus</taxon>
    </lineage>
</organism>
<dbReference type="EMBL" id="QJNU01000943">
    <property type="protein sequence ID" value="RYO82361.1"/>
    <property type="molecule type" value="Genomic_DNA"/>
</dbReference>
<name>A0A4Q4SUJ2_9PEZI</name>
<evidence type="ECO:0000256" key="1">
    <source>
        <dbReference type="SAM" id="MobiDB-lite"/>
    </source>
</evidence>
<dbReference type="OrthoDB" id="4751609at2759"/>
<reference evidence="2 3" key="1">
    <citation type="submission" date="2018-06" db="EMBL/GenBank/DDBJ databases">
        <title>Complete Genomes of Monosporascus.</title>
        <authorList>
            <person name="Robinson A.J."/>
            <person name="Natvig D.O."/>
        </authorList>
    </citation>
    <scope>NUCLEOTIDE SEQUENCE [LARGE SCALE GENOMIC DNA]</scope>
    <source>
        <strain evidence="2 3">CBS 110550</strain>
    </source>
</reference>
<gene>
    <name evidence="2" type="ORF">DL764_009619</name>
</gene>
<feature type="compositionally biased region" description="Gly residues" evidence="1">
    <location>
        <begin position="170"/>
        <end position="182"/>
    </location>
</feature>
<dbReference type="Proteomes" id="UP000293360">
    <property type="component" value="Unassembled WGS sequence"/>
</dbReference>
<keyword evidence="3" id="KW-1185">Reference proteome</keyword>
<protein>
    <submittedName>
        <fullName evidence="2">Uncharacterized protein</fullName>
    </submittedName>
</protein>
<comment type="caution">
    <text evidence="2">The sequence shown here is derived from an EMBL/GenBank/DDBJ whole genome shotgun (WGS) entry which is preliminary data.</text>
</comment>
<accession>A0A4Q4SUJ2</accession>